<feature type="chain" id="PRO_5011676840" description="Plastocyanin" evidence="1">
    <location>
        <begin position="32"/>
        <end position="120"/>
    </location>
</feature>
<evidence type="ECO:0008006" key="4">
    <source>
        <dbReference type="Google" id="ProtNLM"/>
    </source>
</evidence>
<keyword evidence="1" id="KW-0732">Signal</keyword>
<sequence>MTFSNSIRTFATSTLAAATLTMMLLPTPAQASIFSHKKAADASLGGTAQTVSFNVANRSGADIELRAGDQVMTVAKGQTLPVKLAVGTRITTTTASDKREAGSIICEVSNTLKGNTVVLN</sequence>
<organism evidence="2 3">
    <name type="scientific">Granulicella pectinivorans</name>
    <dbReference type="NCBI Taxonomy" id="474950"/>
    <lineage>
        <taxon>Bacteria</taxon>
        <taxon>Pseudomonadati</taxon>
        <taxon>Acidobacteriota</taxon>
        <taxon>Terriglobia</taxon>
        <taxon>Terriglobales</taxon>
        <taxon>Acidobacteriaceae</taxon>
        <taxon>Granulicella</taxon>
    </lineage>
</organism>
<proteinExistence type="predicted"/>
<gene>
    <name evidence="2" type="ORF">SAMN05421771_1182</name>
</gene>
<name>A0A1I6LSG0_9BACT</name>
<dbReference type="STRING" id="474950.SAMN05421771_1182"/>
<keyword evidence="3" id="KW-1185">Reference proteome</keyword>
<reference evidence="2 3" key="1">
    <citation type="submission" date="2016-10" db="EMBL/GenBank/DDBJ databases">
        <authorList>
            <person name="de Groot N.N."/>
        </authorList>
    </citation>
    <scope>NUCLEOTIDE SEQUENCE [LARGE SCALE GENOMIC DNA]</scope>
    <source>
        <strain evidence="2 3">DSM 21001</strain>
    </source>
</reference>
<feature type="signal peptide" evidence="1">
    <location>
        <begin position="1"/>
        <end position="31"/>
    </location>
</feature>
<accession>A0A1I6LSG0</accession>
<dbReference type="AlphaFoldDB" id="A0A1I6LSG0"/>
<evidence type="ECO:0000313" key="3">
    <source>
        <dbReference type="Proteomes" id="UP000199024"/>
    </source>
</evidence>
<dbReference type="EMBL" id="FOZL01000001">
    <property type="protein sequence ID" value="SFS06230.1"/>
    <property type="molecule type" value="Genomic_DNA"/>
</dbReference>
<protein>
    <recommendedName>
        <fullName evidence="4">Plastocyanin</fullName>
    </recommendedName>
</protein>
<evidence type="ECO:0000313" key="2">
    <source>
        <dbReference type="EMBL" id="SFS06230.1"/>
    </source>
</evidence>
<evidence type="ECO:0000256" key="1">
    <source>
        <dbReference type="SAM" id="SignalP"/>
    </source>
</evidence>
<dbReference type="Proteomes" id="UP000199024">
    <property type="component" value="Unassembled WGS sequence"/>
</dbReference>